<reference evidence="3" key="1">
    <citation type="submission" date="2022-03" db="EMBL/GenBank/DDBJ databases">
        <authorList>
            <person name="Tunstrom K."/>
        </authorList>
    </citation>
    <scope>NUCLEOTIDE SEQUENCE</scope>
</reference>
<comment type="caution">
    <text evidence="3">The sequence shown here is derived from an EMBL/GenBank/DDBJ whole genome shotgun (WGS) entry which is preliminary data.</text>
</comment>
<proteinExistence type="predicted"/>
<dbReference type="EMBL" id="CAKOGL010000030">
    <property type="protein sequence ID" value="CAH2107430.1"/>
    <property type="molecule type" value="Genomic_DNA"/>
</dbReference>
<feature type="region of interest" description="Disordered" evidence="1">
    <location>
        <begin position="284"/>
        <end position="311"/>
    </location>
</feature>
<dbReference type="Pfam" id="PF14668">
    <property type="entry name" value="RICTOR_V"/>
    <property type="match status" value="1"/>
</dbReference>
<dbReference type="PANTHER" id="PTHR13298">
    <property type="entry name" value="CYTOSOLIC REGULATOR PIANISSIMO"/>
    <property type="match status" value="1"/>
</dbReference>
<dbReference type="GO" id="GO:0031932">
    <property type="term" value="C:TORC2 complex"/>
    <property type="evidence" value="ECO:0007669"/>
    <property type="project" value="InterPro"/>
</dbReference>
<dbReference type="InterPro" id="IPR029452">
    <property type="entry name" value="RICTOR_V"/>
</dbReference>
<evidence type="ECO:0000259" key="2">
    <source>
        <dbReference type="SMART" id="SM01310"/>
    </source>
</evidence>
<feature type="region of interest" description="Disordered" evidence="1">
    <location>
        <begin position="342"/>
        <end position="362"/>
    </location>
</feature>
<evidence type="ECO:0000313" key="3">
    <source>
        <dbReference type="EMBL" id="CAH2107430.1"/>
    </source>
</evidence>
<dbReference type="GO" id="GO:0051897">
    <property type="term" value="P:positive regulation of phosphatidylinositol 3-kinase/protein kinase B signal transduction"/>
    <property type="evidence" value="ECO:0007669"/>
    <property type="project" value="TreeGrafter"/>
</dbReference>
<dbReference type="SMART" id="SM01310">
    <property type="entry name" value="RICTOR_V"/>
    <property type="match status" value="1"/>
</dbReference>
<dbReference type="GO" id="GO:0043539">
    <property type="term" value="F:protein serine/threonine kinase activator activity"/>
    <property type="evidence" value="ECO:0007669"/>
    <property type="project" value="TreeGrafter"/>
</dbReference>
<gene>
    <name evidence="3" type="ORF">EEDITHA_LOCUS21471</name>
</gene>
<dbReference type="AlphaFoldDB" id="A0AAU9V9K8"/>
<dbReference type="Proteomes" id="UP001153954">
    <property type="component" value="Unassembled WGS sequence"/>
</dbReference>
<feature type="compositionally biased region" description="Low complexity" evidence="1">
    <location>
        <begin position="379"/>
        <end position="397"/>
    </location>
</feature>
<feature type="compositionally biased region" description="Basic and acidic residues" evidence="1">
    <location>
        <begin position="342"/>
        <end position="353"/>
    </location>
</feature>
<feature type="domain" description="Rapamycin-insensitive companion of mTOR" evidence="2">
    <location>
        <begin position="115"/>
        <end position="194"/>
    </location>
</feature>
<feature type="region of interest" description="Disordered" evidence="1">
    <location>
        <begin position="378"/>
        <end position="424"/>
    </location>
</feature>
<accession>A0AAU9V9K8</accession>
<dbReference type="PANTHER" id="PTHR13298:SF11">
    <property type="entry name" value="RAPAMYCIN-INSENSITIVE COMPANION OF MTOR"/>
    <property type="match status" value="1"/>
</dbReference>
<protein>
    <recommendedName>
        <fullName evidence="2">Rapamycin-insensitive companion of mTOR domain-containing protein</fullName>
    </recommendedName>
</protein>
<dbReference type="InterPro" id="IPR028268">
    <property type="entry name" value="Pianissimo_fam"/>
</dbReference>
<evidence type="ECO:0000256" key="1">
    <source>
        <dbReference type="SAM" id="MobiDB-lite"/>
    </source>
</evidence>
<dbReference type="GO" id="GO:0038203">
    <property type="term" value="P:TORC2 signaling"/>
    <property type="evidence" value="ECO:0007669"/>
    <property type="project" value="TreeGrafter"/>
</dbReference>
<evidence type="ECO:0000313" key="4">
    <source>
        <dbReference type="Proteomes" id="UP001153954"/>
    </source>
</evidence>
<organism evidence="3 4">
    <name type="scientific">Euphydryas editha</name>
    <name type="common">Edith's checkerspot</name>
    <dbReference type="NCBI Taxonomy" id="104508"/>
    <lineage>
        <taxon>Eukaryota</taxon>
        <taxon>Metazoa</taxon>
        <taxon>Ecdysozoa</taxon>
        <taxon>Arthropoda</taxon>
        <taxon>Hexapoda</taxon>
        <taxon>Insecta</taxon>
        <taxon>Pterygota</taxon>
        <taxon>Neoptera</taxon>
        <taxon>Endopterygota</taxon>
        <taxon>Lepidoptera</taxon>
        <taxon>Glossata</taxon>
        <taxon>Ditrysia</taxon>
        <taxon>Papilionoidea</taxon>
        <taxon>Nymphalidae</taxon>
        <taxon>Nymphalinae</taxon>
        <taxon>Euphydryas</taxon>
    </lineage>
</organism>
<sequence>MYCRSSLEKILDRVCNKESSTTRRVCVCASVRVSSCVCGRYVRLVEAAAHEALTLAEGARRPRAARRTARPPPHVLGALAARAAPAPFARALLAAALPRHYKILQKKKCVTEQEIADLKASLWAVGNTAITPQGLQQLMNLSSGFLEDAVPVHIVRLAKYNPVYSVRATAFYVLGLIGSTYDGANLLADFGWYCIRHTRHDQFPVIPDENVVQMMDLHESANAYITSPDRRFFDIDLSEHSDHTDQSTAESLQSETTKLNRTIGSISIEKNKDQDDADHKINVLESRETDKRKSHTLPSQGSSSRERSLTESRTVDILRDYSNHERGPYRLHIDRYVRNYSDHPHEGRERHTSESSTSGVSSCDSFLGKYVIPERAPKLSPIPSSSSLHGARSAAPPRARPDVRRRTSTSSFTTPDVASSPPTQMDLRGYVTLQTLNKHRRPHHVSESEAMGASDVDLLGWLPYDANQRVKPFSSLRERAKSFRERLTKQRIDAREDRFFSMCILVDILYLQFNAQLVFYLKPIIIVERIV</sequence>
<name>A0AAU9V9K8_EUPED</name>
<keyword evidence="4" id="KW-1185">Reference proteome</keyword>